<dbReference type="PANTHER" id="PTHR23030">
    <property type="entry name" value="PCD6 INTERACTING PROTEIN-RELATED"/>
    <property type="match status" value="1"/>
</dbReference>
<dbReference type="PANTHER" id="PTHR23030:SF30">
    <property type="entry name" value="TYROSINE-PROTEIN PHOSPHATASE NON-RECEPTOR TYPE 23"/>
    <property type="match status" value="1"/>
</dbReference>
<dbReference type="PROSITE" id="PS51180">
    <property type="entry name" value="BRO1"/>
    <property type="match status" value="1"/>
</dbReference>
<evidence type="ECO:0000313" key="3">
    <source>
        <dbReference type="Proteomes" id="UP001141327"/>
    </source>
</evidence>
<dbReference type="SMART" id="SM01041">
    <property type="entry name" value="BRO1"/>
    <property type="match status" value="1"/>
</dbReference>
<keyword evidence="3" id="KW-1185">Reference proteome</keyword>
<reference evidence="2" key="1">
    <citation type="journal article" date="2022" name="bioRxiv">
        <title>Genomics of Preaxostyla Flagellates Illuminates Evolutionary Transitions and the Path Towards Mitochondrial Loss.</title>
        <authorList>
            <person name="Novak L.V.F."/>
            <person name="Treitli S.C."/>
            <person name="Pyrih J."/>
            <person name="Halakuc P."/>
            <person name="Pipaliya S.V."/>
            <person name="Vacek V."/>
            <person name="Brzon O."/>
            <person name="Soukal P."/>
            <person name="Eme L."/>
            <person name="Dacks J.B."/>
            <person name="Karnkowska A."/>
            <person name="Elias M."/>
            <person name="Hampl V."/>
        </authorList>
    </citation>
    <scope>NUCLEOTIDE SEQUENCE</scope>
    <source>
        <strain evidence="2">RCP-MX</strain>
    </source>
</reference>
<feature type="domain" description="BRO1" evidence="1">
    <location>
        <begin position="1"/>
        <end position="280"/>
    </location>
</feature>
<name>A0ABQ8U4M2_9EUKA</name>
<comment type="caution">
    <text evidence="2">The sequence shown here is derived from an EMBL/GenBank/DDBJ whole genome shotgun (WGS) entry which is preliminary data.</text>
</comment>
<dbReference type="InterPro" id="IPR004328">
    <property type="entry name" value="BRO1_dom"/>
</dbReference>
<evidence type="ECO:0000259" key="1">
    <source>
        <dbReference type="PROSITE" id="PS51180"/>
    </source>
</evidence>
<evidence type="ECO:0000313" key="2">
    <source>
        <dbReference type="EMBL" id="KAJ4454299.1"/>
    </source>
</evidence>
<dbReference type="Gene3D" id="1.25.40.280">
    <property type="entry name" value="alix/aip1 like domains"/>
    <property type="match status" value="1"/>
</dbReference>
<sequence length="369" mass="41028">MDAFDPRKKVADRSIFLEKAGGMKAAVRLLQQAAGWFEYLRQYLHKVPLGSLTLDLSDQGLQLLTNLMLAQAMEIYYEKAAADNVSLVLQAQLAQAVSDLYQQTHMKITTGPLATHFDKSWYLHAEVKWHYFAAKARYSYSLTLRDALKYSEELGHLYTARRHLTDLDKVSKSLEPQMRDLIGRLSTVRDLTQLEADNAKIYNDPVPRPEALPIVPVLGRPLGRTLVKPALPEDPAPPAEDLFRDLVPVEVVQAASVYTDMVADIVRKEIASMSESTALAKSQVEACGAYRQLEVAESQGAGGLPDTLAAKCVEVQHQGGAPKLATLRQEMEDLRRECRTIMDRAAAELGQRAQRADVVYRGSVLVLAR</sequence>
<dbReference type="EMBL" id="JAPMOS010000167">
    <property type="protein sequence ID" value="KAJ4454299.1"/>
    <property type="molecule type" value="Genomic_DNA"/>
</dbReference>
<dbReference type="Pfam" id="PF03097">
    <property type="entry name" value="BRO1"/>
    <property type="match status" value="1"/>
</dbReference>
<dbReference type="Gene3D" id="1.20.140.50">
    <property type="entry name" value="alix/aip1 like domains"/>
    <property type="match status" value="1"/>
</dbReference>
<gene>
    <name evidence="2" type="ORF">PAPYR_11024</name>
</gene>
<accession>A0ABQ8U4M2</accession>
<protein>
    <submittedName>
        <fullName evidence="2">PH-response regulator protein palA/RIM20</fullName>
    </submittedName>
</protein>
<organism evidence="2 3">
    <name type="scientific">Paratrimastix pyriformis</name>
    <dbReference type="NCBI Taxonomy" id="342808"/>
    <lineage>
        <taxon>Eukaryota</taxon>
        <taxon>Metamonada</taxon>
        <taxon>Preaxostyla</taxon>
        <taxon>Paratrimastigidae</taxon>
        <taxon>Paratrimastix</taxon>
    </lineage>
</organism>
<proteinExistence type="predicted"/>
<dbReference type="InterPro" id="IPR038499">
    <property type="entry name" value="BRO1_sf"/>
</dbReference>
<dbReference type="Proteomes" id="UP001141327">
    <property type="component" value="Unassembled WGS sequence"/>
</dbReference>